<name>A0A8T1TVB3_9STRA</name>
<sequence length="73" mass="8459">EFEDASLKRSIRGATHYAPHILLWTHDNLSAFETSKWCFYINKEMQQDSGANISEEKMRCGTKKPFSITITTF</sequence>
<protein>
    <submittedName>
        <fullName evidence="1">Uncharacterized protein</fullName>
    </submittedName>
</protein>
<organism evidence="1 2">
    <name type="scientific">Phytophthora cactorum</name>
    <dbReference type="NCBI Taxonomy" id="29920"/>
    <lineage>
        <taxon>Eukaryota</taxon>
        <taxon>Sar</taxon>
        <taxon>Stramenopiles</taxon>
        <taxon>Oomycota</taxon>
        <taxon>Peronosporomycetes</taxon>
        <taxon>Peronosporales</taxon>
        <taxon>Peronosporaceae</taxon>
        <taxon>Phytophthora</taxon>
    </lineage>
</organism>
<dbReference type="Proteomes" id="UP000688947">
    <property type="component" value="Unassembled WGS sequence"/>
</dbReference>
<gene>
    <name evidence="1" type="ORF">JG687_00016017</name>
</gene>
<dbReference type="AlphaFoldDB" id="A0A8T1TVB3"/>
<evidence type="ECO:0000313" key="2">
    <source>
        <dbReference type="Proteomes" id="UP000688947"/>
    </source>
</evidence>
<evidence type="ECO:0000313" key="1">
    <source>
        <dbReference type="EMBL" id="KAG6947572.1"/>
    </source>
</evidence>
<accession>A0A8T1TVB3</accession>
<proteinExistence type="predicted"/>
<feature type="non-terminal residue" evidence="1">
    <location>
        <position position="1"/>
    </location>
</feature>
<reference evidence="1" key="1">
    <citation type="submission" date="2021-01" db="EMBL/GenBank/DDBJ databases">
        <title>Phytophthora aleatoria, a newly-described species from Pinus radiata is distinct from Phytophthora cactorum isolates based on comparative genomics.</title>
        <authorList>
            <person name="Mcdougal R."/>
            <person name="Panda P."/>
            <person name="Williams N."/>
            <person name="Studholme D.J."/>
        </authorList>
    </citation>
    <scope>NUCLEOTIDE SEQUENCE</scope>
    <source>
        <strain evidence="1">NZFS 3830</strain>
    </source>
</reference>
<comment type="caution">
    <text evidence="1">The sequence shown here is derived from an EMBL/GenBank/DDBJ whole genome shotgun (WGS) entry which is preliminary data.</text>
</comment>
<dbReference type="EMBL" id="JAENGZ010001524">
    <property type="protein sequence ID" value="KAG6947572.1"/>
    <property type="molecule type" value="Genomic_DNA"/>
</dbReference>